<dbReference type="Proteomes" id="UP000823388">
    <property type="component" value="Chromosome 3K"/>
</dbReference>
<evidence type="ECO:0000313" key="2">
    <source>
        <dbReference type="Proteomes" id="UP000823388"/>
    </source>
</evidence>
<name>A0A8T0UKI3_PANVG</name>
<protein>
    <submittedName>
        <fullName evidence="1">Uncharacterized protein</fullName>
    </submittedName>
</protein>
<accession>A0A8T0UKI3</accession>
<gene>
    <name evidence="1" type="ORF">PVAP13_3KG161881</name>
</gene>
<comment type="caution">
    <text evidence="1">The sequence shown here is derived from an EMBL/GenBank/DDBJ whole genome shotgun (WGS) entry which is preliminary data.</text>
</comment>
<evidence type="ECO:0000313" key="1">
    <source>
        <dbReference type="EMBL" id="KAG2625032.1"/>
    </source>
</evidence>
<reference evidence="1" key="1">
    <citation type="submission" date="2020-05" db="EMBL/GenBank/DDBJ databases">
        <title>WGS assembly of Panicum virgatum.</title>
        <authorList>
            <person name="Lovell J.T."/>
            <person name="Jenkins J."/>
            <person name="Shu S."/>
            <person name="Juenger T.E."/>
            <person name="Schmutz J."/>
        </authorList>
    </citation>
    <scope>NUCLEOTIDE SEQUENCE</scope>
    <source>
        <strain evidence="1">AP13</strain>
    </source>
</reference>
<organism evidence="1 2">
    <name type="scientific">Panicum virgatum</name>
    <name type="common">Blackwell switchgrass</name>
    <dbReference type="NCBI Taxonomy" id="38727"/>
    <lineage>
        <taxon>Eukaryota</taxon>
        <taxon>Viridiplantae</taxon>
        <taxon>Streptophyta</taxon>
        <taxon>Embryophyta</taxon>
        <taxon>Tracheophyta</taxon>
        <taxon>Spermatophyta</taxon>
        <taxon>Magnoliopsida</taxon>
        <taxon>Liliopsida</taxon>
        <taxon>Poales</taxon>
        <taxon>Poaceae</taxon>
        <taxon>PACMAD clade</taxon>
        <taxon>Panicoideae</taxon>
        <taxon>Panicodae</taxon>
        <taxon>Paniceae</taxon>
        <taxon>Panicinae</taxon>
        <taxon>Panicum</taxon>
        <taxon>Panicum sect. Hiantes</taxon>
    </lineage>
</organism>
<keyword evidence="2" id="KW-1185">Reference proteome</keyword>
<dbReference type="EMBL" id="CM029041">
    <property type="protein sequence ID" value="KAG2625032.1"/>
    <property type="molecule type" value="Genomic_DNA"/>
</dbReference>
<dbReference type="AlphaFoldDB" id="A0A8T0UKI3"/>
<sequence>MAAPLLAHKRKSATRPRWWAGVGGGRHGRIWWRPDCLSRPMVAVPAEVRVAASLADMAGSGSRWELVVADMAGSGSRRTGCVPIASCGRWWLCWPMLRRSRSGGPARVRGLRGRNGAWPHLVRSDDAADTVDDTMKVRQVAW</sequence>
<proteinExistence type="predicted"/>